<dbReference type="Proteomes" id="UP000694414">
    <property type="component" value="Unplaced"/>
</dbReference>
<sequence>MEMFPRSPLFFSHQLLKQISIRPELMFVFLRIFSLMLLVYIGKKRMAIRSWNPSREIP</sequence>
<keyword evidence="1" id="KW-1133">Transmembrane helix</keyword>
<dbReference type="InterPro" id="IPR054133">
    <property type="entry name" value="TARP"/>
</dbReference>
<evidence type="ECO:0000256" key="1">
    <source>
        <dbReference type="SAM" id="Phobius"/>
    </source>
</evidence>
<reference evidence="2" key="1">
    <citation type="submission" date="2025-08" db="UniProtKB">
        <authorList>
            <consortium name="Ensembl"/>
        </authorList>
    </citation>
    <scope>IDENTIFICATION</scope>
</reference>
<evidence type="ECO:0000313" key="2">
    <source>
        <dbReference type="Ensembl" id="ENSPSMP00000014227.1"/>
    </source>
</evidence>
<feature type="transmembrane region" description="Helical" evidence="1">
    <location>
        <begin position="20"/>
        <end position="41"/>
    </location>
</feature>
<evidence type="ECO:0000313" key="3">
    <source>
        <dbReference type="Proteomes" id="UP000694414"/>
    </source>
</evidence>
<organism evidence="2 3">
    <name type="scientific">Prolemur simus</name>
    <name type="common">Greater bamboo lemur</name>
    <name type="synonym">Hapalemur simus</name>
    <dbReference type="NCBI Taxonomy" id="1328070"/>
    <lineage>
        <taxon>Eukaryota</taxon>
        <taxon>Metazoa</taxon>
        <taxon>Chordata</taxon>
        <taxon>Craniata</taxon>
        <taxon>Vertebrata</taxon>
        <taxon>Euteleostomi</taxon>
        <taxon>Mammalia</taxon>
        <taxon>Eutheria</taxon>
        <taxon>Euarchontoglires</taxon>
        <taxon>Primates</taxon>
        <taxon>Strepsirrhini</taxon>
        <taxon>Lemuriformes</taxon>
        <taxon>Lemuridae</taxon>
        <taxon>Prolemur</taxon>
    </lineage>
</organism>
<keyword evidence="1" id="KW-0812">Transmembrane</keyword>
<keyword evidence="1" id="KW-0472">Membrane</keyword>
<keyword evidence="3" id="KW-1185">Reference proteome</keyword>
<dbReference type="GeneTree" id="ENSGT00950000185265"/>
<reference evidence="2" key="2">
    <citation type="submission" date="2025-09" db="UniProtKB">
        <authorList>
            <consortium name="Ensembl"/>
        </authorList>
    </citation>
    <scope>IDENTIFICATION</scope>
</reference>
<dbReference type="Ensembl" id="ENSPSMT00000016539.1">
    <property type="protein sequence ID" value="ENSPSMP00000014227.1"/>
    <property type="gene ID" value="ENSPSMG00000010206.1"/>
</dbReference>
<protein>
    <submittedName>
        <fullName evidence="2">Uncharacterized protein</fullName>
    </submittedName>
</protein>
<dbReference type="AlphaFoldDB" id="A0A8C8Z8N8"/>
<name>A0A8C8Z8N8_PROSS</name>
<dbReference type="Pfam" id="PF21951">
    <property type="entry name" value="TARP"/>
    <property type="match status" value="1"/>
</dbReference>
<accession>A0A8C8Z8N8</accession>
<proteinExistence type="predicted"/>